<organism evidence="1 2">
    <name type="scientific">Pseudidiomarina piscicola</name>
    <dbReference type="NCBI Taxonomy" id="2614830"/>
    <lineage>
        <taxon>Bacteria</taxon>
        <taxon>Pseudomonadati</taxon>
        <taxon>Pseudomonadota</taxon>
        <taxon>Gammaproteobacteria</taxon>
        <taxon>Alteromonadales</taxon>
        <taxon>Idiomarinaceae</taxon>
        <taxon>Pseudidiomarina</taxon>
    </lineage>
</organism>
<dbReference type="InterPro" id="IPR016875">
    <property type="entry name" value="UCP028200"/>
</dbReference>
<dbReference type="PIRSF" id="PIRSF028200">
    <property type="entry name" value="UCP028200"/>
    <property type="match status" value="1"/>
</dbReference>
<gene>
    <name evidence="1" type="ORF">PSI9734_00556</name>
</gene>
<dbReference type="EMBL" id="CADCXY010000001">
    <property type="protein sequence ID" value="CAB0149984.1"/>
    <property type="molecule type" value="Genomic_DNA"/>
</dbReference>
<name>A0A6S6WQI9_9GAMM</name>
<protein>
    <recommendedName>
        <fullName evidence="3">Lipoprotein</fullName>
    </recommendedName>
</protein>
<evidence type="ECO:0000313" key="2">
    <source>
        <dbReference type="Proteomes" id="UP000481517"/>
    </source>
</evidence>
<accession>A0A6S6WQI9</accession>
<dbReference type="Pfam" id="PF19795">
    <property type="entry name" value="DUF6279"/>
    <property type="match status" value="1"/>
</dbReference>
<evidence type="ECO:0000313" key="1">
    <source>
        <dbReference type="EMBL" id="CAB0149984.1"/>
    </source>
</evidence>
<proteinExistence type="predicted"/>
<reference evidence="1 2" key="1">
    <citation type="submission" date="2020-02" db="EMBL/GenBank/DDBJ databases">
        <authorList>
            <person name="Rodrigo-Torres L."/>
            <person name="Arahal R. D."/>
            <person name="Lucena T."/>
        </authorList>
    </citation>
    <scope>NUCLEOTIDE SEQUENCE [LARGE SCALE GENOMIC DNA]</scope>
    <source>
        <strain evidence="1 2">CECT 9734</strain>
    </source>
</reference>
<dbReference type="AlphaFoldDB" id="A0A6S6WQI9"/>
<dbReference type="PROSITE" id="PS51257">
    <property type="entry name" value="PROKAR_LIPOPROTEIN"/>
    <property type="match status" value="1"/>
</dbReference>
<sequence>MLTQLVRRVCLLLLVIVLGGCSAQFGYRFADTYVEWQLAKYVDLSGSLEDNVDRSIDELHQWHAQTQLPRYRDLLVELIEGIDTDTLTVKQVVGLSEQAYGFWTTIRNQLEPYALTYLPQLTPEQRQQLLENLRERLQEEREDYQERDPEDAKKERLDKLFDRAKEWLGPLQKEQRTLLRRWLEQRGSSREQWLAYQQRWLELFAATLNNPEAADYAEQMSLLITQPEQLRSDELNRMVAANTLLTQQLSVDIYSTLTNGQKQHLRNKLEGYRKTLDSLIENFATSPQ</sequence>
<dbReference type="Proteomes" id="UP000481517">
    <property type="component" value="Unassembled WGS sequence"/>
</dbReference>
<evidence type="ECO:0008006" key="3">
    <source>
        <dbReference type="Google" id="ProtNLM"/>
    </source>
</evidence>
<dbReference type="RefSeq" id="WP_173919577.1">
    <property type="nucleotide sequence ID" value="NZ_CADCXY010000001.1"/>
</dbReference>
<keyword evidence="2" id="KW-1185">Reference proteome</keyword>